<evidence type="ECO:0000256" key="5">
    <source>
        <dbReference type="SAM" id="Phobius"/>
    </source>
</evidence>
<evidence type="ECO:0000256" key="1">
    <source>
        <dbReference type="ARBA" id="ARBA00004141"/>
    </source>
</evidence>
<comment type="subcellular location">
    <subcellularLocation>
        <location evidence="1">Membrane</location>
        <topology evidence="1">Multi-pass membrane protein</topology>
    </subcellularLocation>
</comment>
<gene>
    <name evidence="7" type="ORF">H8718_00185</name>
</gene>
<comment type="caution">
    <text evidence="7">The sequence shown here is derived from an EMBL/GenBank/DDBJ whole genome shotgun (WGS) entry which is preliminary data.</text>
</comment>
<protein>
    <submittedName>
        <fullName evidence="7">DUF1282 family protein</fullName>
    </submittedName>
</protein>
<feature type="transmembrane region" description="Helical" evidence="5">
    <location>
        <begin position="166"/>
        <end position="189"/>
    </location>
</feature>
<feature type="transmembrane region" description="Helical" evidence="5">
    <location>
        <begin position="66"/>
        <end position="90"/>
    </location>
</feature>
<dbReference type="Pfam" id="PF04893">
    <property type="entry name" value="Yip1"/>
    <property type="match status" value="1"/>
</dbReference>
<organism evidence="7 8">
    <name type="scientific">Zhenhengia yiwuensis</name>
    <dbReference type="NCBI Taxonomy" id="2763666"/>
    <lineage>
        <taxon>Bacteria</taxon>
        <taxon>Bacillati</taxon>
        <taxon>Bacillota</taxon>
        <taxon>Clostridia</taxon>
        <taxon>Lachnospirales</taxon>
        <taxon>Lachnospiraceae</taxon>
        <taxon>Zhenhengia</taxon>
    </lineage>
</organism>
<keyword evidence="3 5" id="KW-1133">Transmembrane helix</keyword>
<keyword evidence="2 5" id="KW-0812">Transmembrane</keyword>
<dbReference type="InterPro" id="IPR006977">
    <property type="entry name" value="Yip1_dom"/>
</dbReference>
<feature type="transmembrane region" description="Helical" evidence="5">
    <location>
        <begin position="134"/>
        <end position="154"/>
    </location>
</feature>
<evidence type="ECO:0000256" key="3">
    <source>
        <dbReference type="ARBA" id="ARBA00022989"/>
    </source>
</evidence>
<feature type="transmembrane region" description="Helical" evidence="5">
    <location>
        <begin position="33"/>
        <end position="54"/>
    </location>
</feature>
<reference evidence="7" key="1">
    <citation type="submission" date="2020-08" db="EMBL/GenBank/DDBJ databases">
        <title>Genome public.</title>
        <authorList>
            <person name="Liu C."/>
            <person name="Sun Q."/>
        </authorList>
    </citation>
    <scope>NUCLEOTIDE SEQUENCE</scope>
    <source>
        <strain evidence="7">NSJ-12</strain>
    </source>
</reference>
<evidence type="ECO:0000259" key="6">
    <source>
        <dbReference type="Pfam" id="PF04893"/>
    </source>
</evidence>
<dbReference type="GO" id="GO:0016020">
    <property type="term" value="C:membrane"/>
    <property type="evidence" value="ECO:0007669"/>
    <property type="project" value="UniProtKB-SubCell"/>
</dbReference>
<dbReference type="AlphaFoldDB" id="A0A926IBR6"/>
<evidence type="ECO:0000313" key="8">
    <source>
        <dbReference type="Proteomes" id="UP000655830"/>
    </source>
</evidence>
<feature type="domain" description="Yip1" evidence="6">
    <location>
        <begin position="13"/>
        <end position="182"/>
    </location>
</feature>
<name>A0A926IBR6_9FIRM</name>
<keyword evidence="8" id="KW-1185">Reference proteome</keyword>
<dbReference type="EMBL" id="JACRSY010000001">
    <property type="protein sequence ID" value="MBC8577957.1"/>
    <property type="molecule type" value="Genomic_DNA"/>
</dbReference>
<dbReference type="Proteomes" id="UP000655830">
    <property type="component" value="Unassembled WGS sequence"/>
</dbReference>
<accession>A0A926IBR6</accession>
<keyword evidence="4 5" id="KW-0472">Membrane</keyword>
<evidence type="ECO:0000313" key="7">
    <source>
        <dbReference type="EMBL" id="MBC8577957.1"/>
    </source>
</evidence>
<dbReference type="RefSeq" id="WP_177671291.1">
    <property type="nucleotide sequence ID" value="NZ_JACRSY010000001.1"/>
</dbReference>
<proteinExistence type="predicted"/>
<evidence type="ECO:0000256" key="2">
    <source>
        <dbReference type="ARBA" id="ARBA00022692"/>
    </source>
</evidence>
<feature type="transmembrane region" description="Helical" evidence="5">
    <location>
        <begin position="102"/>
        <end position="128"/>
    </location>
</feature>
<sequence length="208" mass="24114">MKQFIEDFKYLKYTIFHPFDAFYEIKWRGKGNMLLATLLLVLYSIVQVISYQYTGFIMNENPLFEMNSIAIIVIAVAPLFLFMISNWSVSTLYNGKAKIKDLYVLVAYSLFPIIIINVITMLLSNIVIMEEASLVFAFGTIGTLWFLFLMFTGLTTMHEFTLKENIMTLLATAVAAIIIIFLCVLYFSLMEQVINFVTTISQEFMRRW</sequence>
<evidence type="ECO:0000256" key="4">
    <source>
        <dbReference type="ARBA" id="ARBA00023136"/>
    </source>
</evidence>